<dbReference type="InterPro" id="IPR000390">
    <property type="entry name" value="Small_drug/metabolite_transptr"/>
</dbReference>
<dbReference type="Gene3D" id="1.10.3730.20">
    <property type="match status" value="1"/>
</dbReference>
<evidence type="ECO:0000256" key="2">
    <source>
        <dbReference type="ARBA" id="ARBA00022475"/>
    </source>
</evidence>
<feature type="transmembrane region" description="Helical" evidence="6">
    <location>
        <begin position="54"/>
        <end position="77"/>
    </location>
</feature>
<dbReference type="PANTHER" id="PTHR30561:SF9">
    <property type="entry name" value="4-AMINO-4-DEOXY-L-ARABINOSE-PHOSPHOUNDECAPRENOL FLIPPASE SUBUNIT ARNF-RELATED"/>
    <property type="match status" value="1"/>
</dbReference>
<proteinExistence type="predicted"/>
<evidence type="ECO:0000256" key="5">
    <source>
        <dbReference type="ARBA" id="ARBA00023136"/>
    </source>
</evidence>
<feature type="transmembrane region" description="Helical" evidence="6">
    <location>
        <begin position="12"/>
        <end position="34"/>
    </location>
</feature>
<keyword evidence="3 6" id="KW-0812">Transmembrane</keyword>
<evidence type="ECO:0000256" key="4">
    <source>
        <dbReference type="ARBA" id="ARBA00022989"/>
    </source>
</evidence>
<reference evidence="7" key="1">
    <citation type="submission" date="2016-10" db="EMBL/GenBank/DDBJ databases">
        <title>Sequence of Gallionella enrichment culture.</title>
        <authorList>
            <person name="Poehlein A."/>
            <person name="Muehling M."/>
            <person name="Daniel R."/>
        </authorList>
    </citation>
    <scope>NUCLEOTIDE SEQUENCE</scope>
</reference>
<sequence>MIPAMTASAPRLPLKVVLGLALTILLDTAVQLFWKDAVSALPSGPLAAQVLAALHQPLFLLVLALMLGLFLNWMLVLEHADLSYAHAITALSYASVSIASLVWLGERMDGLQAAGVVLILAGVWRISQGGHVSPAEPDHE</sequence>
<comment type="caution">
    <text evidence="7">The sequence shown here is derived from an EMBL/GenBank/DDBJ whole genome shotgun (WGS) entry which is preliminary data.</text>
</comment>
<keyword evidence="2" id="KW-1003">Cell membrane</keyword>
<dbReference type="GO" id="GO:0005886">
    <property type="term" value="C:plasma membrane"/>
    <property type="evidence" value="ECO:0007669"/>
    <property type="project" value="UniProtKB-SubCell"/>
</dbReference>
<dbReference type="GO" id="GO:0022857">
    <property type="term" value="F:transmembrane transporter activity"/>
    <property type="evidence" value="ECO:0007669"/>
    <property type="project" value="InterPro"/>
</dbReference>
<accession>A0A1J5RTF0</accession>
<comment type="subcellular location">
    <subcellularLocation>
        <location evidence="1">Cell membrane</location>
        <topology evidence="1">Multi-pass membrane protein</topology>
    </subcellularLocation>
</comment>
<evidence type="ECO:0000256" key="6">
    <source>
        <dbReference type="SAM" id="Phobius"/>
    </source>
</evidence>
<keyword evidence="4 6" id="KW-1133">Transmembrane helix</keyword>
<name>A0A1J5RTF0_9ZZZZ</name>
<evidence type="ECO:0000256" key="3">
    <source>
        <dbReference type="ARBA" id="ARBA00022692"/>
    </source>
</evidence>
<feature type="transmembrane region" description="Helical" evidence="6">
    <location>
        <begin position="84"/>
        <end position="104"/>
    </location>
</feature>
<organism evidence="7">
    <name type="scientific">mine drainage metagenome</name>
    <dbReference type="NCBI Taxonomy" id="410659"/>
    <lineage>
        <taxon>unclassified sequences</taxon>
        <taxon>metagenomes</taxon>
        <taxon>ecological metagenomes</taxon>
    </lineage>
</organism>
<dbReference type="AlphaFoldDB" id="A0A1J5RTF0"/>
<dbReference type="InterPro" id="IPR037185">
    <property type="entry name" value="EmrE-like"/>
</dbReference>
<evidence type="ECO:0000313" key="7">
    <source>
        <dbReference type="EMBL" id="OIQ95356.1"/>
    </source>
</evidence>
<dbReference type="SUPFAM" id="SSF103481">
    <property type="entry name" value="Multidrug resistance efflux transporter EmrE"/>
    <property type="match status" value="1"/>
</dbReference>
<protein>
    <submittedName>
        <fullName evidence="7">4-amino-4-deoxy-L-arabinose-phosphoundecaprenol flippase subunit ArnE</fullName>
    </submittedName>
</protein>
<dbReference type="EMBL" id="MLJW01000168">
    <property type="protein sequence ID" value="OIQ95356.1"/>
    <property type="molecule type" value="Genomic_DNA"/>
</dbReference>
<evidence type="ECO:0000256" key="1">
    <source>
        <dbReference type="ARBA" id="ARBA00004651"/>
    </source>
</evidence>
<keyword evidence="5 6" id="KW-0472">Membrane</keyword>
<gene>
    <name evidence="7" type="primary">arnE_12</name>
    <name evidence="7" type="ORF">GALL_226240</name>
</gene>
<dbReference type="PANTHER" id="PTHR30561">
    <property type="entry name" value="SMR FAMILY PROTON-DEPENDENT DRUG EFFLUX TRANSPORTER SUGE"/>
    <property type="match status" value="1"/>
</dbReference>